<feature type="transmembrane region" description="Helical" evidence="7">
    <location>
        <begin position="227"/>
        <end position="245"/>
    </location>
</feature>
<evidence type="ECO:0000256" key="4">
    <source>
        <dbReference type="ARBA" id="ARBA00022989"/>
    </source>
</evidence>
<keyword evidence="4 7" id="KW-1133">Transmembrane helix</keyword>
<keyword evidence="9" id="KW-1185">Reference proteome</keyword>
<evidence type="ECO:0000256" key="7">
    <source>
        <dbReference type="SAM" id="Phobius"/>
    </source>
</evidence>
<dbReference type="Proteomes" id="UP001165080">
    <property type="component" value="Unassembled WGS sequence"/>
</dbReference>
<reference evidence="8 9" key="1">
    <citation type="journal article" date="2023" name="Commun. Biol.">
        <title>Reorganization of the ancestral sex-determining regions during the evolution of trioecy in Pleodorina starrii.</title>
        <authorList>
            <person name="Takahashi K."/>
            <person name="Suzuki S."/>
            <person name="Kawai-Toyooka H."/>
            <person name="Yamamoto K."/>
            <person name="Hamaji T."/>
            <person name="Ootsuki R."/>
            <person name="Yamaguchi H."/>
            <person name="Kawachi M."/>
            <person name="Higashiyama T."/>
            <person name="Nozaki H."/>
        </authorList>
    </citation>
    <scope>NUCLEOTIDE SEQUENCE [LARGE SCALE GENOMIC DNA]</scope>
    <source>
        <strain evidence="8 9">NIES-4479</strain>
    </source>
</reference>
<sequence>MIWATHWLVSASWRHITAQRAGRAYQARSTEGLLSMIPALSGINRYPVESALKAIGGLLLFILQITYGGYKNLVCEFNMEPREGRLATQHLNSWAHGTMNLGFSLSGMVELLGAHSKLPQGTNLALLGGAFFIEGLLFDMHEKNGHLDQTVHWLLAMTCFAGAIFAILEAAFPENFLLTAGRAGSMLLQGTWFCQAAAVLFGGSLVWDDNYNGHEDQAPAMFLPMVFAYHLLLVTAFVVLVYAGLEAYSRRAHPASLEAGTGSPSFGGFETSRLLSDDQPTETGVMMTPMTGMRNGLRK</sequence>
<dbReference type="Pfam" id="PF04819">
    <property type="entry name" value="DUF716"/>
    <property type="match status" value="1"/>
</dbReference>
<keyword evidence="3 7" id="KW-0812">Transmembrane</keyword>
<protein>
    <submittedName>
        <fullName evidence="8">Uncharacterized protein</fullName>
    </submittedName>
</protein>
<evidence type="ECO:0000256" key="2">
    <source>
        <dbReference type="ARBA" id="ARBA00006948"/>
    </source>
</evidence>
<dbReference type="InterPro" id="IPR042127">
    <property type="entry name" value="TMEM45"/>
</dbReference>
<gene>
    <name evidence="8" type="primary">PLEST006678</name>
    <name evidence="8" type="ORF">PLESTB_000177200</name>
</gene>
<comment type="subcellular location">
    <subcellularLocation>
        <location evidence="1">Membrane</location>
        <topology evidence="1">Multi-pass membrane protein</topology>
    </subcellularLocation>
</comment>
<dbReference type="AlphaFoldDB" id="A0A9W6BBH8"/>
<evidence type="ECO:0000256" key="6">
    <source>
        <dbReference type="SAM" id="MobiDB-lite"/>
    </source>
</evidence>
<evidence type="ECO:0000256" key="1">
    <source>
        <dbReference type="ARBA" id="ARBA00004141"/>
    </source>
</evidence>
<dbReference type="PANTHER" id="PTHR16007">
    <property type="entry name" value="EPIDIDYMAL MEMBRANE PROTEIN E9-RELATED"/>
    <property type="match status" value="1"/>
</dbReference>
<evidence type="ECO:0000313" key="9">
    <source>
        <dbReference type="Proteomes" id="UP001165080"/>
    </source>
</evidence>
<organism evidence="8 9">
    <name type="scientific">Pleodorina starrii</name>
    <dbReference type="NCBI Taxonomy" id="330485"/>
    <lineage>
        <taxon>Eukaryota</taxon>
        <taxon>Viridiplantae</taxon>
        <taxon>Chlorophyta</taxon>
        <taxon>core chlorophytes</taxon>
        <taxon>Chlorophyceae</taxon>
        <taxon>CS clade</taxon>
        <taxon>Chlamydomonadales</taxon>
        <taxon>Volvocaceae</taxon>
        <taxon>Pleodorina</taxon>
    </lineage>
</organism>
<dbReference type="PANTHER" id="PTHR16007:SF15">
    <property type="entry name" value="TRANSMEMBRANE PROTEIN 45B"/>
    <property type="match status" value="1"/>
</dbReference>
<dbReference type="GO" id="GO:0016020">
    <property type="term" value="C:membrane"/>
    <property type="evidence" value="ECO:0007669"/>
    <property type="project" value="UniProtKB-SubCell"/>
</dbReference>
<proteinExistence type="inferred from homology"/>
<keyword evidence="5 7" id="KW-0472">Membrane</keyword>
<name>A0A9W6BBH8_9CHLO</name>
<dbReference type="EMBL" id="BRXU01000002">
    <property type="protein sequence ID" value="GLC49052.1"/>
    <property type="molecule type" value="Genomic_DNA"/>
</dbReference>
<comment type="similarity">
    <text evidence="2">Belongs to the TMEM45 family.</text>
</comment>
<evidence type="ECO:0000256" key="3">
    <source>
        <dbReference type="ARBA" id="ARBA00022692"/>
    </source>
</evidence>
<evidence type="ECO:0000313" key="8">
    <source>
        <dbReference type="EMBL" id="GLC49052.1"/>
    </source>
</evidence>
<feature type="transmembrane region" description="Helical" evidence="7">
    <location>
        <begin position="184"/>
        <end position="207"/>
    </location>
</feature>
<feature type="region of interest" description="Disordered" evidence="6">
    <location>
        <begin position="271"/>
        <end position="299"/>
    </location>
</feature>
<dbReference type="InterPro" id="IPR006904">
    <property type="entry name" value="DUF716"/>
</dbReference>
<comment type="caution">
    <text evidence="8">The sequence shown here is derived from an EMBL/GenBank/DDBJ whole genome shotgun (WGS) entry which is preliminary data.</text>
</comment>
<feature type="transmembrane region" description="Helical" evidence="7">
    <location>
        <begin position="153"/>
        <end position="172"/>
    </location>
</feature>
<evidence type="ECO:0000256" key="5">
    <source>
        <dbReference type="ARBA" id="ARBA00023136"/>
    </source>
</evidence>
<accession>A0A9W6BBH8</accession>